<organism evidence="3 4">
    <name type="scientific">Symbiodinium necroappetens</name>
    <dbReference type="NCBI Taxonomy" id="1628268"/>
    <lineage>
        <taxon>Eukaryota</taxon>
        <taxon>Sar</taxon>
        <taxon>Alveolata</taxon>
        <taxon>Dinophyceae</taxon>
        <taxon>Suessiales</taxon>
        <taxon>Symbiodiniaceae</taxon>
        <taxon>Symbiodinium</taxon>
    </lineage>
</organism>
<evidence type="ECO:0000313" key="3">
    <source>
        <dbReference type="EMBL" id="CAE7157235.1"/>
    </source>
</evidence>
<dbReference type="AlphaFoldDB" id="A0A812IM81"/>
<sequence length="240" mass="27058">MSCFAGCFEGIKKSQDLGKVKLHYFNVFAKGPAIALALHHGGLDWEGVFPSNWKDLKPTTPFGELPILEVQGKMIGHEFAILSYLAKCSPALGGANDEEYLISLQIASQAEDIYQKLGKYQNTIGQKDKCSADELRAFWEDTDTAKHSREYGIHAYLQYLEKFYIKIAGKGGNTGKFTASGVSVGECKLFTMLHCLAMIKPTVLTPYPGLQNFYNRFKALQKTQDTRLCGWQNHYWYCWQ</sequence>
<dbReference type="CDD" id="cd03039">
    <property type="entry name" value="GST_N_Sigma_like"/>
    <property type="match status" value="1"/>
</dbReference>
<dbReference type="PANTHER" id="PTHR11571">
    <property type="entry name" value="GLUTATHIONE S-TRANSFERASE"/>
    <property type="match status" value="1"/>
</dbReference>
<dbReference type="InterPro" id="IPR050213">
    <property type="entry name" value="GST_superfamily"/>
</dbReference>
<dbReference type="Pfam" id="PF14497">
    <property type="entry name" value="GST_C_3"/>
    <property type="match status" value="1"/>
</dbReference>
<dbReference type="EMBL" id="CAJNJA010001114">
    <property type="protein sequence ID" value="CAE7157235.1"/>
    <property type="molecule type" value="Genomic_DNA"/>
</dbReference>
<evidence type="ECO:0000259" key="1">
    <source>
        <dbReference type="PROSITE" id="PS50404"/>
    </source>
</evidence>
<dbReference type="InterPro" id="IPR004045">
    <property type="entry name" value="Glutathione_S-Trfase_N"/>
</dbReference>
<protein>
    <submittedName>
        <fullName evidence="3">GST1 protein</fullName>
    </submittedName>
</protein>
<proteinExistence type="predicted"/>
<feature type="domain" description="GST N-terminal" evidence="1">
    <location>
        <begin position="18"/>
        <end position="93"/>
    </location>
</feature>
<feature type="domain" description="GST C-terminal" evidence="2">
    <location>
        <begin position="96"/>
        <end position="240"/>
    </location>
</feature>
<evidence type="ECO:0000313" key="4">
    <source>
        <dbReference type="Proteomes" id="UP000601435"/>
    </source>
</evidence>
<evidence type="ECO:0000259" key="2">
    <source>
        <dbReference type="PROSITE" id="PS50405"/>
    </source>
</evidence>
<dbReference type="OrthoDB" id="420389at2759"/>
<dbReference type="SUPFAM" id="SSF47616">
    <property type="entry name" value="GST C-terminal domain-like"/>
    <property type="match status" value="1"/>
</dbReference>
<dbReference type="GO" id="GO:0004364">
    <property type="term" value="F:glutathione transferase activity"/>
    <property type="evidence" value="ECO:0007669"/>
    <property type="project" value="TreeGrafter"/>
</dbReference>
<dbReference type="SUPFAM" id="SSF52833">
    <property type="entry name" value="Thioredoxin-like"/>
    <property type="match status" value="1"/>
</dbReference>
<dbReference type="InterPro" id="IPR004046">
    <property type="entry name" value="GST_C"/>
</dbReference>
<dbReference type="PROSITE" id="PS50405">
    <property type="entry name" value="GST_CTER"/>
    <property type="match status" value="1"/>
</dbReference>
<keyword evidence="4" id="KW-1185">Reference proteome</keyword>
<dbReference type="InterPro" id="IPR036282">
    <property type="entry name" value="Glutathione-S-Trfase_C_sf"/>
</dbReference>
<dbReference type="InterPro" id="IPR036249">
    <property type="entry name" value="Thioredoxin-like_sf"/>
</dbReference>
<dbReference type="Gene3D" id="3.40.30.10">
    <property type="entry name" value="Glutaredoxin"/>
    <property type="match status" value="1"/>
</dbReference>
<name>A0A812IM81_9DINO</name>
<dbReference type="PROSITE" id="PS50404">
    <property type="entry name" value="GST_NTER"/>
    <property type="match status" value="1"/>
</dbReference>
<dbReference type="GO" id="GO:0006749">
    <property type="term" value="P:glutathione metabolic process"/>
    <property type="evidence" value="ECO:0007669"/>
    <property type="project" value="TreeGrafter"/>
</dbReference>
<dbReference type="InterPro" id="IPR010987">
    <property type="entry name" value="Glutathione-S-Trfase_C-like"/>
</dbReference>
<comment type="caution">
    <text evidence="3">The sequence shown here is derived from an EMBL/GenBank/DDBJ whole genome shotgun (WGS) entry which is preliminary data.</text>
</comment>
<accession>A0A812IM81</accession>
<reference evidence="3" key="1">
    <citation type="submission" date="2021-02" db="EMBL/GenBank/DDBJ databases">
        <authorList>
            <person name="Dougan E. K."/>
            <person name="Rhodes N."/>
            <person name="Thang M."/>
            <person name="Chan C."/>
        </authorList>
    </citation>
    <scope>NUCLEOTIDE SEQUENCE</scope>
</reference>
<gene>
    <name evidence="3" type="primary">GST1</name>
    <name evidence="3" type="ORF">SNEC2469_LOCUS300</name>
</gene>
<dbReference type="PANTHER" id="PTHR11571:SF150">
    <property type="entry name" value="GLUTATHIONE S-TRANSFERASE"/>
    <property type="match status" value="1"/>
</dbReference>
<dbReference type="Proteomes" id="UP000601435">
    <property type="component" value="Unassembled WGS sequence"/>
</dbReference>
<dbReference type="Gene3D" id="1.20.1050.10">
    <property type="match status" value="1"/>
</dbReference>